<evidence type="ECO:0000259" key="1">
    <source>
        <dbReference type="PROSITE" id="PS50056"/>
    </source>
</evidence>
<feature type="domain" description="Tyrosine specific protein phosphatases" evidence="1">
    <location>
        <begin position="151"/>
        <end position="221"/>
    </location>
</feature>
<organism evidence="2 3">
    <name type="scientific">Kordia antarctica</name>
    <dbReference type="NCBI Taxonomy" id="1218801"/>
    <lineage>
        <taxon>Bacteria</taxon>
        <taxon>Pseudomonadati</taxon>
        <taxon>Bacteroidota</taxon>
        <taxon>Flavobacteriia</taxon>
        <taxon>Flavobacteriales</taxon>
        <taxon>Flavobacteriaceae</taxon>
        <taxon>Kordia</taxon>
    </lineage>
</organism>
<dbReference type="PROSITE" id="PS50056">
    <property type="entry name" value="TYR_PHOSPHATASE_2"/>
    <property type="match status" value="1"/>
</dbReference>
<name>A0A7L4ZFB7_9FLAO</name>
<dbReference type="OrthoDB" id="8016560at2"/>
<accession>A0A7L4ZFB7</accession>
<keyword evidence="3" id="KW-1185">Reference proteome</keyword>
<gene>
    <name evidence="2" type="ORF">IMCC3317_02410</name>
</gene>
<dbReference type="Gene3D" id="3.90.190.10">
    <property type="entry name" value="Protein tyrosine phosphatase superfamily"/>
    <property type="match status" value="1"/>
</dbReference>
<dbReference type="RefSeq" id="WP_160127681.1">
    <property type="nucleotide sequence ID" value="NZ_CP019288.1"/>
</dbReference>
<reference evidence="2 3" key="1">
    <citation type="journal article" date="2013" name="Int. J. Syst. Evol. Microbiol.">
        <title>Kordia antarctica sp. nov., isolated from Antarctic seawater.</title>
        <authorList>
            <person name="Baek K."/>
            <person name="Choi A."/>
            <person name="Kang I."/>
            <person name="Lee K."/>
            <person name="Cho J.C."/>
        </authorList>
    </citation>
    <scope>NUCLEOTIDE SEQUENCE [LARGE SCALE GENOMIC DNA]</scope>
    <source>
        <strain evidence="2 3">IMCC3317</strain>
    </source>
</reference>
<proteinExistence type="predicted"/>
<dbReference type="EMBL" id="CP019288">
    <property type="protein sequence ID" value="QHI34896.1"/>
    <property type="molecule type" value="Genomic_DNA"/>
</dbReference>
<dbReference type="InterPro" id="IPR029021">
    <property type="entry name" value="Prot-tyrosine_phosphatase-like"/>
</dbReference>
<protein>
    <recommendedName>
        <fullName evidence="1">Tyrosine specific protein phosphatases domain-containing protein</fullName>
    </recommendedName>
</protein>
<evidence type="ECO:0000313" key="3">
    <source>
        <dbReference type="Proteomes" id="UP000464657"/>
    </source>
</evidence>
<dbReference type="AlphaFoldDB" id="A0A7L4ZFB7"/>
<sequence length="255" mass="28953">MSQTFCEELYNIKQQDSPDLPGFCSVKQPWIRPTNLQESNIMTPIFQIPNASVPKGLEVQYIYVGIGYGLEQNLISPNTIAGVLNVAYDVNDPADLQNAYDPTDPEIIKIFDEELGIWYFPSLLSKVALVDGNENEMMTLVSAIYMADQLLNFPSLTEQTQETTKNPGDPMTNFYQQGNLFIHCHDGGSRSVTITALYIYYKFFVGQYTFQEVYQEVICARYLEATNHVPTQGICENAYEVLSRYKELFPKPVCN</sequence>
<dbReference type="InterPro" id="IPR000387">
    <property type="entry name" value="Tyr_Pase_dom"/>
</dbReference>
<evidence type="ECO:0000313" key="2">
    <source>
        <dbReference type="EMBL" id="QHI34896.1"/>
    </source>
</evidence>
<dbReference type="SUPFAM" id="SSF52799">
    <property type="entry name" value="(Phosphotyrosine protein) phosphatases II"/>
    <property type="match status" value="1"/>
</dbReference>
<dbReference type="Proteomes" id="UP000464657">
    <property type="component" value="Chromosome"/>
</dbReference>
<dbReference type="KEGG" id="kan:IMCC3317_02410"/>